<name>A0A0F9T1T9_9ZZZZ</name>
<keyword evidence="2" id="KW-1133">Transmembrane helix</keyword>
<reference evidence="3" key="1">
    <citation type="journal article" date="2015" name="Nature">
        <title>Complex archaea that bridge the gap between prokaryotes and eukaryotes.</title>
        <authorList>
            <person name="Spang A."/>
            <person name="Saw J.H."/>
            <person name="Jorgensen S.L."/>
            <person name="Zaremba-Niedzwiedzka K."/>
            <person name="Martijn J."/>
            <person name="Lind A.E."/>
            <person name="van Eijk R."/>
            <person name="Schleper C."/>
            <person name="Guy L."/>
            <person name="Ettema T.J."/>
        </authorList>
    </citation>
    <scope>NUCLEOTIDE SEQUENCE</scope>
</reference>
<feature type="transmembrane region" description="Helical" evidence="2">
    <location>
        <begin position="60"/>
        <end position="82"/>
    </location>
</feature>
<keyword evidence="2" id="KW-0472">Membrane</keyword>
<accession>A0A0F9T1T9</accession>
<feature type="compositionally biased region" description="Basic and acidic residues" evidence="1">
    <location>
        <begin position="8"/>
        <end position="17"/>
    </location>
</feature>
<dbReference type="EMBL" id="LAZR01002037">
    <property type="protein sequence ID" value="KKN35443.1"/>
    <property type="molecule type" value="Genomic_DNA"/>
</dbReference>
<feature type="region of interest" description="Disordered" evidence="1">
    <location>
        <begin position="1"/>
        <end position="26"/>
    </location>
</feature>
<sequence length="122" mass="13666">MKKLGKTQKKEIAERSDINPQVSYHRPRQSGRKFVLSEAYSMLEGSWEPPNNSWPVWKKLLFGVTSLGIAGVTIGGVLSQIEMSRLCDSNIGDYMLTASLCILFPIFGIAMIMVIKLSIDRM</sequence>
<dbReference type="AlphaFoldDB" id="A0A0F9T1T9"/>
<keyword evidence="2" id="KW-0812">Transmembrane</keyword>
<feature type="transmembrane region" description="Helical" evidence="2">
    <location>
        <begin position="94"/>
        <end position="115"/>
    </location>
</feature>
<evidence type="ECO:0000313" key="3">
    <source>
        <dbReference type="EMBL" id="KKN35443.1"/>
    </source>
</evidence>
<gene>
    <name evidence="3" type="ORF">LCGC14_0783460</name>
</gene>
<evidence type="ECO:0000256" key="1">
    <source>
        <dbReference type="SAM" id="MobiDB-lite"/>
    </source>
</evidence>
<comment type="caution">
    <text evidence="3">The sequence shown here is derived from an EMBL/GenBank/DDBJ whole genome shotgun (WGS) entry which is preliminary data.</text>
</comment>
<proteinExistence type="predicted"/>
<organism evidence="3">
    <name type="scientific">marine sediment metagenome</name>
    <dbReference type="NCBI Taxonomy" id="412755"/>
    <lineage>
        <taxon>unclassified sequences</taxon>
        <taxon>metagenomes</taxon>
        <taxon>ecological metagenomes</taxon>
    </lineage>
</organism>
<evidence type="ECO:0000256" key="2">
    <source>
        <dbReference type="SAM" id="Phobius"/>
    </source>
</evidence>
<protein>
    <submittedName>
        <fullName evidence="3">Uncharacterized protein</fullName>
    </submittedName>
</protein>